<proteinExistence type="predicted"/>
<dbReference type="HOGENOM" id="CLU_1586855_0_0_1"/>
<feature type="region of interest" description="Disordered" evidence="1">
    <location>
        <begin position="90"/>
        <end position="168"/>
    </location>
</feature>
<evidence type="ECO:0000256" key="1">
    <source>
        <dbReference type="SAM" id="MobiDB-lite"/>
    </source>
</evidence>
<evidence type="ECO:0000313" key="2">
    <source>
        <dbReference type="EMBL" id="EGG09007.1"/>
    </source>
</evidence>
<name>F4RF31_MELLP</name>
<dbReference type="AlphaFoldDB" id="F4RF31"/>
<keyword evidence="3" id="KW-1185">Reference proteome</keyword>
<feature type="compositionally biased region" description="Basic and acidic residues" evidence="1">
    <location>
        <begin position="98"/>
        <end position="107"/>
    </location>
</feature>
<gene>
    <name evidence="2" type="ORF">MELLADRAFT_84260</name>
</gene>
<accession>F4RF31</accession>
<feature type="compositionally biased region" description="Basic and acidic residues" evidence="1">
    <location>
        <begin position="121"/>
        <end position="132"/>
    </location>
</feature>
<organism evidence="3">
    <name type="scientific">Melampsora larici-populina (strain 98AG31 / pathotype 3-4-7)</name>
    <name type="common">Poplar leaf rust fungus</name>
    <dbReference type="NCBI Taxonomy" id="747676"/>
    <lineage>
        <taxon>Eukaryota</taxon>
        <taxon>Fungi</taxon>
        <taxon>Dikarya</taxon>
        <taxon>Basidiomycota</taxon>
        <taxon>Pucciniomycotina</taxon>
        <taxon>Pucciniomycetes</taxon>
        <taxon>Pucciniales</taxon>
        <taxon>Melampsoraceae</taxon>
        <taxon>Melampsora</taxon>
    </lineage>
</organism>
<dbReference type="Proteomes" id="UP000001072">
    <property type="component" value="Unassembled WGS sequence"/>
</dbReference>
<dbReference type="InParanoid" id="F4RF31"/>
<dbReference type="GeneID" id="18933421"/>
<dbReference type="KEGG" id="mlr:MELLADRAFT_84260"/>
<reference evidence="3" key="1">
    <citation type="journal article" date="2011" name="Proc. Natl. Acad. Sci. U.S.A.">
        <title>Obligate biotrophy features unraveled by the genomic analysis of rust fungi.</title>
        <authorList>
            <person name="Duplessis S."/>
            <person name="Cuomo C.A."/>
            <person name="Lin Y.-C."/>
            <person name="Aerts A."/>
            <person name="Tisserant E."/>
            <person name="Veneault-Fourrey C."/>
            <person name="Joly D.L."/>
            <person name="Hacquard S."/>
            <person name="Amselem J."/>
            <person name="Cantarel B.L."/>
            <person name="Chiu R."/>
            <person name="Coutinho P.M."/>
            <person name="Feau N."/>
            <person name="Field M."/>
            <person name="Frey P."/>
            <person name="Gelhaye E."/>
            <person name="Goldberg J."/>
            <person name="Grabherr M.G."/>
            <person name="Kodira C.D."/>
            <person name="Kohler A."/>
            <person name="Kuees U."/>
            <person name="Lindquist E.A."/>
            <person name="Lucas S.M."/>
            <person name="Mago R."/>
            <person name="Mauceli E."/>
            <person name="Morin E."/>
            <person name="Murat C."/>
            <person name="Pangilinan J.L."/>
            <person name="Park R."/>
            <person name="Pearson M."/>
            <person name="Quesneville H."/>
            <person name="Rouhier N."/>
            <person name="Sakthikumar S."/>
            <person name="Salamov A.A."/>
            <person name="Schmutz J."/>
            <person name="Selles B."/>
            <person name="Shapiro H."/>
            <person name="Tanguay P."/>
            <person name="Tuskan G.A."/>
            <person name="Henrissat B."/>
            <person name="Van de Peer Y."/>
            <person name="Rouze P."/>
            <person name="Ellis J.G."/>
            <person name="Dodds P.N."/>
            <person name="Schein J.E."/>
            <person name="Zhong S."/>
            <person name="Hamelin R.C."/>
            <person name="Grigoriev I.V."/>
            <person name="Szabo L.J."/>
            <person name="Martin F."/>
        </authorList>
    </citation>
    <scope>NUCLEOTIDE SEQUENCE [LARGE SCALE GENOMIC DNA]</scope>
    <source>
        <strain evidence="3">98AG31 / pathotype 3-4-7</strain>
    </source>
</reference>
<evidence type="ECO:0000313" key="3">
    <source>
        <dbReference type="Proteomes" id="UP000001072"/>
    </source>
</evidence>
<dbReference type="VEuPathDB" id="FungiDB:MELLADRAFT_84260"/>
<dbReference type="EMBL" id="GL883099">
    <property type="protein sequence ID" value="EGG09007.1"/>
    <property type="molecule type" value="Genomic_DNA"/>
</dbReference>
<feature type="compositionally biased region" description="Polar residues" evidence="1">
    <location>
        <begin position="159"/>
        <end position="168"/>
    </location>
</feature>
<sequence>MYSSTHVPHIVSLPSPIGPVSRPMGSVSSPIWGTLATRPMEPVHDLAEPEEWLHHQASPSPTSTHHIFHQIFNSFSITRPKAILLSVTNMSSSSIATDSRRRSDRPSPARKQSHMMVPPTDSRRSIKRQHEDSESDASAQTSTKRKQSVIIPSDDESSDQSTHTTTTI</sequence>
<dbReference type="RefSeq" id="XP_007407981.1">
    <property type="nucleotide sequence ID" value="XM_007407919.1"/>
</dbReference>
<protein>
    <submittedName>
        <fullName evidence="2">Uncharacterized protein</fullName>
    </submittedName>
</protein>